<dbReference type="PROSITE" id="PS50943">
    <property type="entry name" value="HTH_CROC1"/>
    <property type="match status" value="1"/>
</dbReference>
<dbReference type="InterPro" id="IPR010982">
    <property type="entry name" value="Lambda_DNA-bd_dom_sf"/>
</dbReference>
<evidence type="ECO:0000313" key="7">
    <source>
        <dbReference type="EMBL" id="SQC91316.1"/>
    </source>
</evidence>
<evidence type="ECO:0000259" key="6">
    <source>
        <dbReference type="PROSITE" id="PS50943"/>
    </source>
</evidence>
<evidence type="ECO:0000259" key="5">
    <source>
        <dbReference type="PROSITE" id="PS50932"/>
    </source>
</evidence>
<protein>
    <submittedName>
        <fullName evidence="7">Cryptic asc operon repressor</fullName>
    </submittedName>
</protein>
<dbReference type="PANTHER" id="PTHR30146:SF67">
    <property type="entry name" value="HTH-TYPE TRANSCRIPTIONAL REGULATOR ASCG"/>
    <property type="match status" value="1"/>
</dbReference>
<keyword evidence="3" id="KW-0804">Transcription</keyword>
<organism evidence="7 8">
    <name type="scientific">Cedecea neteri</name>
    <dbReference type="NCBI Taxonomy" id="158822"/>
    <lineage>
        <taxon>Bacteria</taxon>
        <taxon>Pseudomonadati</taxon>
        <taxon>Pseudomonadota</taxon>
        <taxon>Gammaproteobacteria</taxon>
        <taxon>Enterobacterales</taxon>
        <taxon>Enterobacteriaceae</taxon>
        <taxon>Cedecea</taxon>
    </lineage>
</organism>
<feature type="compositionally biased region" description="Polar residues" evidence="4">
    <location>
        <begin position="42"/>
        <end position="51"/>
    </location>
</feature>
<keyword evidence="2" id="KW-0238">DNA-binding</keyword>
<dbReference type="EMBL" id="UAVU01000007">
    <property type="protein sequence ID" value="SQC91316.1"/>
    <property type="molecule type" value="Genomic_DNA"/>
</dbReference>
<dbReference type="PROSITE" id="PS00356">
    <property type="entry name" value="HTH_LACI_1"/>
    <property type="match status" value="1"/>
</dbReference>
<name>A0A2X3IVX2_9ENTR</name>
<evidence type="ECO:0000256" key="2">
    <source>
        <dbReference type="ARBA" id="ARBA00023125"/>
    </source>
</evidence>
<dbReference type="SMART" id="SM00354">
    <property type="entry name" value="HTH_LACI"/>
    <property type="match status" value="1"/>
</dbReference>
<dbReference type="CDD" id="cd01392">
    <property type="entry name" value="HTH_LacI"/>
    <property type="match status" value="1"/>
</dbReference>
<feature type="domain" description="HTH cro/C1-type" evidence="6">
    <location>
        <begin position="3"/>
        <end position="32"/>
    </location>
</feature>
<dbReference type="Pfam" id="PF00356">
    <property type="entry name" value="LacI"/>
    <property type="match status" value="1"/>
</dbReference>
<dbReference type="SUPFAM" id="SSF47413">
    <property type="entry name" value="lambda repressor-like DNA-binding domains"/>
    <property type="match status" value="1"/>
</dbReference>
<evidence type="ECO:0000313" key="8">
    <source>
        <dbReference type="Proteomes" id="UP000251197"/>
    </source>
</evidence>
<keyword evidence="1" id="KW-0805">Transcription regulation</keyword>
<dbReference type="InterPro" id="IPR000843">
    <property type="entry name" value="HTH_LacI"/>
</dbReference>
<dbReference type="GO" id="GO:0003700">
    <property type="term" value="F:DNA-binding transcription factor activity"/>
    <property type="evidence" value="ECO:0007669"/>
    <property type="project" value="TreeGrafter"/>
</dbReference>
<evidence type="ECO:0000256" key="4">
    <source>
        <dbReference type="SAM" id="MobiDB-lite"/>
    </source>
</evidence>
<gene>
    <name evidence="7" type="primary">ascG_6</name>
    <name evidence="7" type="ORF">NCTC12120_04469</name>
</gene>
<proteinExistence type="predicted"/>
<feature type="region of interest" description="Disordered" evidence="4">
    <location>
        <begin position="42"/>
        <end position="76"/>
    </location>
</feature>
<dbReference type="Gene3D" id="1.10.260.40">
    <property type="entry name" value="lambda repressor-like DNA-binding domains"/>
    <property type="match status" value="1"/>
</dbReference>
<evidence type="ECO:0000256" key="1">
    <source>
        <dbReference type="ARBA" id="ARBA00023015"/>
    </source>
</evidence>
<reference evidence="7 8" key="1">
    <citation type="submission" date="2018-06" db="EMBL/GenBank/DDBJ databases">
        <authorList>
            <consortium name="Pathogen Informatics"/>
            <person name="Doyle S."/>
        </authorList>
    </citation>
    <scope>NUCLEOTIDE SEQUENCE [LARGE SCALE GENOMIC DNA]</scope>
    <source>
        <strain evidence="7 8">NCTC12120</strain>
    </source>
</reference>
<dbReference type="PROSITE" id="PS50932">
    <property type="entry name" value="HTH_LACI_2"/>
    <property type="match status" value="1"/>
</dbReference>
<dbReference type="AlphaFoldDB" id="A0A2X3IVX2"/>
<feature type="domain" description="HTH lacI-type" evidence="5">
    <location>
        <begin position="2"/>
        <end position="44"/>
    </location>
</feature>
<dbReference type="InterPro" id="IPR001387">
    <property type="entry name" value="Cro/C1-type_HTH"/>
</dbReference>
<dbReference type="PRINTS" id="PR00036">
    <property type="entry name" value="HTHLACI"/>
</dbReference>
<dbReference type="Proteomes" id="UP000251197">
    <property type="component" value="Unassembled WGS sequence"/>
</dbReference>
<dbReference type="PANTHER" id="PTHR30146">
    <property type="entry name" value="LACI-RELATED TRANSCRIPTIONAL REPRESSOR"/>
    <property type="match status" value="1"/>
</dbReference>
<accession>A0A2X3IVX2</accession>
<sequence length="76" mass="8170">MSTMQEVAKKAGVSKATVSRVLSGKGYVSEATKTQVYQAIQETGVSPQSAGTEPGDQQIRLHRPGGNQHVVQRELF</sequence>
<dbReference type="GO" id="GO:0000976">
    <property type="term" value="F:transcription cis-regulatory region binding"/>
    <property type="evidence" value="ECO:0007669"/>
    <property type="project" value="TreeGrafter"/>
</dbReference>
<evidence type="ECO:0000256" key="3">
    <source>
        <dbReference type="ARBA" id="ARBA00023163"/>
    </source>
</evidence>